<keyword evidence="3" id="KW-0804">Transcription</keyword>
<dbReference type="PANTHER" id="PTHR33164:SF57">
    <property type="entry name" value="MARR-FAMILY TRANSCRIPTIONAL REGULATOR"/>
    <property type="match status" value="1"/>
</dbReference>
<dbReference type="PROSITE" id="PS50995">
    <property type="entry name" value="HTH_MARR_2"/>
    <property type="match status" value="1"/>
</dbReference>
<dbReference type="Proteomes" id="UP001596337">
    <property type="component" value="Unassembled WGS sequence"/>
</dbReference>
<protein>
    <submittedName>
        <fullName evidence="5">MarR family winged helix-turn-helix transcriptional regulator</fullName>
    </submittedName>
</protein>
<organism evidence="5 6">
    <name type="scientific">Haloechinothrix salitolerans</name>
    <dbReference type="NCBI Taxonomy" id="926830"/>
    <lineage>
        <taxon>Bacteria</taxon>
        <taxon>Bacillati</taxon>
        <taxon>Actinomycetota</taxon>
        <taxon>Actinomycetes</taxon>
        <taxon>Pseudonocardiales</taxon>
        <taxon>Pseudonocardiaceae</taxon>
        <taxon>Haloechinothrix</taxon>
    </lineage>
</organism>
<evidence type="ECO:0000256" key="3">
    <source>
        <dbReference type="ARBA" id="ARBA00023163"/>
    </source>
</evidence>
<evidence type="ECO:0000256" key="1">
    <source>
        <dbReference type="ARBA" id="ARBA00023015"/>
    </source>
</evidence>
<evidence type="ECO:0000256" key="2">
    <source>
        <dbReference type="ARBA" id="ARBA00023125"/>
    </source>
</evidence>
<dbReference type="InterPro" id="IPR023187">
    <property type="entry name" value="Tscrpt_reg_MarR-type_CS"/>
</dbReference>
<dbReference type="SUPFAM" id="SSF46785">
    <property type="entry name" value="Winged helix' DNA-binding domain"/>
    <property type="match status" value="1"/>
</dbReference>
<gene>
    <name evidence="5" type="ORF">ACFQGD_01045</name>
</gene>
<keyword evidence="2" id="KW-0238">DNA-binding</keyword>
<dbReference type="InterPro" id="IPR000835">
    <property type="entry name" value="HTH_MarR-typ"/>
</dbReference>
<dbReference type="InterPro" id="IPR036390">
    <property type="entry name" value="WH_DNA-bd_sf"/>
</dbReference>
<proteinExistence type="predicted"/>
<accession>A0ABW2BV38</accession>
<evidence type="ECO:0000313" key="5">
    <source>
        <dbReference type="EMBL" id="MFC6865724.1"/>
    </source>
</evidence>
<name>A0ABW2BV38_9PSEU</name>
<dbReference type="RefSeq" id="WP_345392339.1">
    <property type="nucleotide sequence ID" value="NZ_BAABLA010000007.1"/>
</dbReference>
<keyword evidence="1" id="KW-0805">Transcription regulation</keyword>
<dbReference type="PRINTS" id="PR00598">
    <property type="entry name" value="HTHMARR"/>
</dbReference>
<evidence type="ECO:0000259" key="4">
    <source>
        <dbReference type="PROSITE" id="PS50995"/>
    </source>
</evidence>
<feature type="domain" description="HTH marR-type" evidence="4">
    <location>
        <begin position="13"/>
        <end position="146"/>
    </location>
</feature>
<reference evidence="6" key="1">
    <citation type="journal article" date="2019" name="Int. J. Syst. Evol. Microbiol.">
        <title>The Global Catalogue of Microorganisms (GCM) 10K type strain sequencing project: providing services to taxonomists for standard genome sequencing and annotation.</title>
        <authorList>
            <consortium name="The Broad Institute Genomics Platform"/>
            <consortium name="The Broad Institute Genome Sequencing Center for Infectious Disease"/>
            <person name="Wu L."/>
            <person name="Ma J."/>
        </authorList>
    </citation>
    <scope>NUCLEOTIDE SEQUENCE [LARGE SCALE GENOMIC DNA]</scope>
    <source>
        <strain evidence="6">KCTC 32255</strain>
    </source>
</reference>
<dbReference type="InterPro" id="IPR039422">
    <property type="entry name" value="MarR/SlyA-like"/>
</dbReference>
<dbReference type="PROSITE" id="PS01117">
    <property type="entry name" value="HTH_MARR_1"/>
    <property type="match status" value="1"/>
</dbReference>
<dbReference type="SMART" id="SM00347">
    <property type="entry name" value="HTH_MARR"/>
    <property type="match status" value="1"/>
</dbReference>
<keyword evidence="6" id="KW-1185">Reference proteome</keyword>
<dbReference type="Pfam" id="PF01047">
    <property type="entry name" value="MarR"/>
    <property type="match status" value="1"/>
</dbReference>
<dbReference type="PANTHER" id="PTHR33164">
    <property type="entry name" value="TRANSCRIPTIONAL REGULATOR, MARR FAMILY"/>
    <property type="match status" value="1"/>
</dbReference>
<evidence type="ECO:0000313" key="6">
    <source>
        <dbReference type="Proteomes" id="UP001596337"/>
    </source>
</evidence>
<dbReference type="EMBL" id="JBHSXX010000001">
    <property type="protein sequence ID" value="MFC6865724.1"/>
    <property type="molecule type" value="Genomic_DNA"/>
</dbReference>
<dbReference type="InterPro" id="IPR036388">
    <property type="entry name" value="WH-like_DNA-bd_sf"/>
</dbReference>
<dbReference type="Gene3D" id="1.10.10.10">
    <property type="entry name" value="Winged helix-like DNA-binding domain superfamily/Winged helix DNA-binding domain"/>
    <property type="match status" value="1"/>
</dbReference>
<sequence>MTELARQEELDVADDLGVELVRTIRLLAKAKAKLSSIPGSADHSSFPIIATLVCEGPRRTSALAEALHTEVSTISRQTSALVQQGLIERQADPNDGRACLLAPTAAGRELYELARQERNRWLAATLRDWDADDVERLIGLLTRLNIDLADNLGASHDPTRQGEKA</sequence>
<comment type="caution">
    <text evidence="5">The sequence shown here is derived from an EMBL/GenBank/DDBJ whole genome shotgun (WGS) entry which is preliminary data.</text>
</comment>